<organism evidence="1 2">
    <name type="scientific">Dyadobacter helix</name>
    <dbReference type="NCBI Taxonomy" id="2822344"/>
    <lineage>
        <taxon>Bacteria</taxon>
        <taxon>Pseudomonadati</taxon>
        <taxon>Bacteroidota</taxon>
        <taxon>Cytophagia</taxon>
        <taxon>Cytophagales</taxon>
        <taxon>Spirosomataceae</taxon>
        <taxon>Dyadobacter</taxon>
    </lineage>
</organism>
<sequence>MLFVVNQWYMPYLIAIRDVRSDTYLDLADFTGTVPGVSL</sequence>
<protein>
    <submittedName>
        <fullName evidence="1">Uncharacterized protein</fullName>
    </submittedName>
</protein>
<dbReference type="AlphaFoldDB" id="A0A916N476"/>
<evidence type="ECO:0000313" key="2">
    <source>
        <dbReference type="Proteomes" id="UP000680038"/>
    </source>
</evidence>
<name>A0A916N476_9BACT</name>
<proteinExistence type="predicted"/>
<accession>A0A916N476</accession>
<dbReference type="Proteomes" id="UP000680038">
    <property type="component" value="Unassembled WGS sequence"/>
</dbReference>
<reference evidence="1" key="1">
    <citation type="submission" date="2021-04" db="EMBL/GenBank/DDBJ databases">
        <authorList>
            <person name="Rodrigo-Torres L."/>
            <person name="Arahal R. D."/>
            <person name="Lucena T."/>
        </authorList>
    </citation>
    <scope>NUCLEOTIDE SEQUENCE</scope>
    <source>
        <strain evidence="1">CECT 9275</strain>
    </source>
</reference>
<comment type="caution">
    <text evidence="1">The sequence shown here is derived from an EMBL/GenBank/DDBJ whole genome shotgun (WGS) entry which is preliminary data.</text>
</comment>
<dbReference type="EMBL" id="CAJRAF010000002">
    <property type="protein sequence ID" value="CAG4999270.1"/>
    <property type="molecule type" value="Genomic_DNA"/>
</dbReference>
<evidence type="ECO:0000313" key="1">
    <source>
        <dbReference type="EMBL" id="CAG4999270.1"/>
    </source>
</evidence>
<keyword evidence="2" id="KW-1185">Reference proteome</keyword>
<gene>
    <name evidence="1" type="ORF">DYBT9275_02191</name>
</gene>